<dbReference type="EMBL" id="CGIH01000040">
    <property type="protein sequence ID" value="CFX98858.1"/>
    <property type="molecule type" value="Genomic_DNA"/>
</dbReference>
<dbReference type="Gene3D" id="3.30.260.10">
    <property type="entry name" value="TCP-1-like chaperonin intermediate domain"/>
    <property type="match status" value="1"/>
</dbReference>
<evidence type="ECO:0000256" key="2">
    <source>
        <dbReference type="ARBA" id="ARBA00008020"/>
    </source>
</evidence>
<dbReference type="PROSITE" id="PS00751">
    <property type="entry name" value="TCP1_2"/>
    <property type="match status" value="1"/>
</dbReference>
<dbReference type="OrthoDB" id="2379282at2"/>
<protein>
    <submittedName>
        <fullName evidence="6">Chaperonin Cpn60/TCP-1</fullName>
    </submittedName>
</protein>
<comment type="similarity">
    <text evidence="1">Belongs to the chaperonin (HSP60) family.</text>
</comment>
<dbReference type="PRINTS" id="PR00304">
    <property type="entry name" value="TCOMPLEXTCP1"/>
</dbReference>
<keyword evidence="5" id="KW-0143">Chaperone</keyword>
<dbReference type="STRING" id="690567.2397"/>
<dbReference type="PANTHER" id="PTHR11353">
    <property type="entry name" value="CHAPERONIN"/>
    <property type="match status" value="1"/>
</dbReference>
<comment type="similarity">
    <text evidence="2">Belongs to the TCP-1 chaperonin family.</text>
</comment>
<sequence>MAENTLINSEIDNKFQTLLSNANAARVISQTIEGTLGPKGLDIMMLDKFGDVVISNDGVTILNLMEVTHPVARMIINAAKSQQSEVGDGTTTATIIAGALVSEGAAQVLKGVPVTQVIQGMEIGIRHCLELIESRSRAVQSLDESCLFDAACIAGRGQRELAGLVIEGAHIIGRDGLMLPDYKFSDAVLACEAVDSRVFTGIIVNREALNLEMPLVINNASILVVDDALAPGEIDAEAKSTESGFQYYLKNKEQYQNDLFKICGMGINLVLTDRSIDDIGEQILTDAGIIALQRVSRREMDLVCKHTGARKIKRHGLSKDKQQLSTYLGKAARVEIDQQARHTIIYNGGAEKMATILIGAATEEVVDERERIAKDAAAAVQAALQSGVVPGAGALEVWLAGQLEEMVRQMQGMSSYGVLCVKEALLKPFTCIVSNAGFNPLEKLRDVIAQQMQCHTDSLGMDCDSGEIVDVFSAGIVDPTRVKLHALKTAGEVATAILKINTIIKMRDGNTPDIINLE</sequence>
<dbReference type="GO" id="GO:0051082">
    <property type="term" value="F:unfolded protein binding"/>
    <property type="evidence" value="ECO:0007669"/>
    <property type="project" value="InterPro"/>
</dbReference>
<keyword evidence="3" id="KW-0547">Nucleotide-binding</keyword>
<dbReference type="RefSeq" id="WP_046499291.1">
    <property type="nucleotide sequence ID" value="NZ_CGIH01000040.1"/>
</dbReference>
<dbReference type="SUPFAM" id="SSF52029">
    <property type="entry name" value="GroEL apical domain-like"/>
    <property type="match status" value="1"/>
</dbReference>
<evidence type="ECO:0000256" key="5">
    <source>
        <dbReference type="ARBA" id="ARBA00023186"/>
    </source>
</evidence>
<evidence type="ECO:0000256" key="3">
    <source>
        <dbReference type="ARBA" id="ARBA00022741"/>
    </source>
</evidence>
<dbReference type="SUPFAM" id="SSF48592">
    <property type="entry name" value="GroEL equatorial domain-like"/>
    <property type="match status" value="1"/>
</dbReference>
<evidence type="ECO:0000313" key="6">
    <source>
        <dbReference type="EMBL" id="CFX98858.1"/>
    </source>
</evidence>
<dbReference type="InterPro" id="IPR002194">
    <property type="entry name" value="Chaperonin_TCP-1_CS"/>
</dbReference>
<dbReference type="GO" id="GO:0140662">
    <property type="term" value="F:ATP-dependent protein folding chaperone"/>
    <property type="evidence" value="ECO:0007669"/>
    <property type="project" value="InterPro"/>
</dbReference>
<dbReference type="Gene3D" id="3.50.7.10">
    <property type="entry name" value="GroEL"/>
    <property type="match status" value="1"/>
</dbReference>
<dbReference type="Proteomes" id="UP000045545">
    <property type="component" value="Unassembled WGS sequence"/>
</dbReference>
<reference evidence="6 7" key="1">
    <citation type="submission" date="2015-03" db="EMBL/GenBank/DDBJ databases">
        <authorList>
            <person name="Murphy D."/>
        </authorList>
    </citation>
    <scope>NUCLEOTIDE SEQUENCE [LARGE SCALE GENOMIC DNA]</scope>
    <source>
        <strain evidence="6 7">OL-4</strain>
    </source>
</reference>
<dbReference type="Pfam" id="PF00118">
    <property type="entry name" value="Cpn60_TCP1"/>
    <property type="match status" value="1"/>
</dbReference>
<evidence type="ECO:0000313" key="7">
    <source>
        <dbReference type="Proteomes" id="UP000045545"/>
    </source>
</evidence>
<name>A0A0E4GCI8_9FIRM</name>
<accession>A0A0E4GCI8</accession>
<dbReference type="AlphaFoldDB" id="A0A0E4GCI8"/>
<dbReference type="InterPro" id="IPR027410">
    <property type="entry name" value="TCP-1-like_intermed_sf"/>
</dbReference>
<dbReference type="Gene3D" id="1.10.560.10">
    <property type="entry name" value="GroEL-like equatorial domain"/>
    <property type="match status" value="1"/>
</dbReference>
<dbReference type="CDD" id="cd00309">
    <property type="entry name" value="chaperonin_type_I_II"/>
    <property type="match status" value="1"/>
</dbReference>
<organism evidence="6 7">
    <name type="scientific">Syntrophomonas zehnderi OL-4</name>
    <dbReference type="NCBI Taxonomy" id="690567"/>
    <lineage>
        <taxon>Bacteria</taxon>
        <taxon>Bacillati</taxon>
        <taxon>Bacillota</taxon>
        <taxon>Clostridia</taxon>
        <taxon>Eubacteriales</taxon>
        <taxon>Syntrophomonadaceae</taxon>
        <taxon>Syntrophomonas</taxon>
    </lineage>
</organism>
<evidence type="ECO:0000256" key="4">
    <source>
        <dbReference type="ARBA" id="ARBA00022840"/>
    </source>
</evidence>
<gene>
    <name evidence="6" type="ORF">2397</name>
</gene>
<dbReference type="GO" id="GO:0016887">
    <property type="term" value="F:ATP hydrolysis activity"/>
    <property type="evidence" value="ECO:0007669"/>
    <property type="project" value="InterPro"/>
</dbReference>
<evidence type="ECO:0000256" key="1">
    <source>
        <dbReference type="ARBA" id="ARBA00006607"/>
    </source>
</evidence>
<keyword evidence="7" id="KW-1185">Reference proteome</keyword>
<dbReference type="InterPro" id="IPR017998">
    <property type="entry name" value="Chaperone_TCP-1"/>
</dbReference>
<dbReference type="InterPro" id="IPR002423">
    <property type="entry name" value="Cpn60/GroEL/TCP-1"/>
</dbReference>
<keyword evidence="4" id="KW-0067">ATP-binding</keyword>
<dbReference type="InterPro" id="IPR027413">
    <property type="entry name" value="GROEL-like_equatorial_sf"/>
</dbReference>
<dbReference type="GO" id="GO:0005524">
    <property type="term" value="F:ATP binding"/>
    <property type="evidence" value="ECO:0007669"/>
    <property type="project" value="UniProtKB-KW"/>
</dbReference>
<proteinExistence type="inferred from homology"/>
<dbReference type="InterPro" id="IPR027409">
    <property type="entry name" value="GroEL-like_apical_dom_sf"/>
</dbReference>